<comment type="caution">
    <text evidence="1">The sequence shown here is derived from an EMBL/GenBank/DDBJ whole genome shotgun (WGS) entry which is preliminary data.</text>
</comment>
<dbReference type="RefSeq" id="WP_187777323.1">
    <property type="nucleotide sequence ID" value="NZ_JACTUZ010000008.1"/>
</dbReference>
<gene>
    <name evidence="1" type="ORF">IBL25_04295</name>
</gene>
<sequence>MVGTDSSTEPSRDEALALLLQSLASWLNGMGHFIAVTKREWEHASTGEHLMAQRLRQRTLDLRRDVESLLNTLEAEEQAGGMRETR</sequence>
<keyword evidence="2" id="KW-1185">Reference proteome</keyword>
<dbReference type="EMBL" id="JACTUZ010000008">
    <property type="protein sequence ID" value="MBC9176160.1"/>
    <property type="molecule type" value="Genomic_DNA"/>
</dbReference>
<protein>
    <submittedName>
        <fullName evidence="1">Uncharacterized protein</fullName>
    </submittedName>
</protein>
<accession>A0ABR7R3G4</accession>
<organism evidence="1 2">
    <name type="scientific">Pseudoroseomonas ludipueritiae</name>
    <dbReference type="NCBI Taxonomy" id="198093"/>
    <lineage>
        <taxon>Bacteria</taxon>
        <taxon>Pseudomonadati</taxon>
        <taxon>Pseudomonadota</taxon>
        <taxon>Alphaproteobacteria</taxon>
        <taxon>Acetobacterales</taxon>
        <taxon>Acetobacteraceae</taxon>
        <taxon>Pseudoroseomonas</taxon>
    </lineage>
</organism>
<dbReference type="Proteomes" id="UP000603940">
    <property type="component" value="Unassembled WGS sequence"/>
</dbReference>
<evidence type="ECO:0000313" key="1">
    <source>
        <dbReference type="EMBL" id="MBC9176160.1"/>
    </source>
</evidence>
<name>A0ABR7R3G4_9PROT</name>
<reference evidence="1 2" key="1">
    <citation type="journal article" date="2009" name="Int. J. Syst. Evol. Microbiol.">
        <title>Transfer of Teichococcus ludipueritiae and Muricoccus roseus to the genus Roseomonas, as Roseomonas ludipueritiae comb. nov. and Roseomonas rosea comb. nov., respectively, and emended description of the genus Roseomonas.</title>
        <authorList>
            <person name="Sanchez-Porro C."/>
            <person name="Gallego V."/>
            <person name="Busse H.J."/>
            <person name="Kampfer P."/>
            <person name="Ventosa A."/>
        </authorList>
    </citation>
    <scope>NUCLEOTIDE SEQUENCE [LARGE SCALE GENOMIC DNA]</scope>
    <source>
        <strain evidence="1 2">DSM 14915</strain>
    </source>
</reference>
<proteinExistence type="predicted"/>
<evidence type="ECO:0000313" key="2">
    <source>
        <dbReference type="Proteomes" id="UP000603940"/>
    </source>
</evidence>